<sequence>MVECIEQAKTERHISGYSSHSDVGAVEMRNAWRHGKDVSYNKLQQQCQNNVVQLVRTLYPWIKIPTNWDGVLGVLKIYKPTVYHHADRWDMTQVGWTKCNTDGASRGNPGESTYGFS</sequence>
<organism evidence="1 2">
    <name type="scientific">Solanum tuberosum</name>
    <name type="common">Potato</name>
    <dbReference type="NCBI Taxonomy" id="4113"/>
    <lineage>
        <taxon>Eukaryota</taxon>
        <taxon>Viridiplantae</taxon>
        <taxon>Streptophyta</taxon>
        <taxon>Embryophyta</taxon>
        <taxon>Tracheophyta</taxon>
        <taxon>Spermatophyta</taxon>
        <taxon>Magnoliopsida</taxon>
        <taxon>eudicotyledons</taxon>
        <taxon>Gunneridae</taxon>
        <taxon>Pentapetalae</taxon>
        <taxon>asterids</taxon>
        <taxon>lamiids</taxon>
        <taxon>Solanales</taxon>
        <taxon>Solanaceae</taxon>
        <taxon>Solanoideae</taxon>
        <taxon>Solaneae</taxon>
        <taxon>Solanum</taxon>
    </lineage>
</organism>
<dbReference type="Proteomes" id="UP000826656">
    <property type="component" value="Unassembled WGS sequence"/>
</dbReference>
<reference evidence="1 2" key="1">
    <citation type="journal article" date="2021" name="bioRxiv">
        <title>Chromosome-scale and haplotype-resolved genome assembly of a tetraploid potato cultivar.</title>
        <authorList>
            <person name="Sun H."/>
            <person name="Jiao W.-B."/>
            <person name="Krause K."/>
            <person name="Campoy J.A."/>
            <person name="Goel M."/>
            <person name="Folz-Donahue K."/>
            <person name="Kukat C."/>
            <person name="Huettel B."/>
            <person name="Schneeberger K."/>
        </authorList>
    </citation>
    <scope>NUCLEOTIDE SEQUENCE [LARGE SCALE GENOMIC DNA]</scope>
    <source>
        <strain evidence="1">SolTubOtavaFocal</strain>
        <tissue evidence="1">Leaves</tissue>
    </source>
</reference>
<name>A0ABQ7UVR9_SOLTU</name>
<proteinExistence type="predicted"/>
<dbReference type="EMBL" id="JAIVGD010000018">
    <property type="protein sequence ID" value="KAH0754840.1"/>
    <property type="molecule type" value="Genomic_DNA"/>
</dbReference>
<keyword evidence="2" id="KW-1185">Reference proteome</keyword>
<gene>
    <name evidence="1" type="ORF">KY290_025110</name>
</gene>
<protein>
    <submittedName>
        <fullName evidence="1">Uncharacterized protein</fullName>
    </submittedName>
</protein>
<accession>A0ABQ7UVR9</accession>
<evidence type="ECO:0000313" key="2">
    <source>
        <dbReference type="Proteomes" id="UP000826656"/>
    </source>
</evidence>
<comment type="caution">
    <text evidence="1">The sequence shown here is derived from an EMBL/GenBank/DDBJ whole genome shotgun (WGS) entry which is preliminary data.</text>
</comment>
<evidence type="ECO:0000313" key="1">
    <source>
        <dbReference type="EMBL" id="KAH0754840.1"/>
    </source>
</evidence>